<keyword evidence="6 13" id="KW-0479">Metal-binding</keyword>
<dbReference type="AlphaFoldDB" id="A0A429XNI2"/>
<comment type="cofactor">
    <cofactor evidence="13">
        <name>Zn(2+)</name>
        <dbReference type="ChEBI" id="CHEBI:29105"/>
    </cofactor>
    <text evidence="13">Binds 1 zinc ion per subunit.</text>
</comment>
<dbReference type="EC" id="6.1.1.16" evidence="13"/>
<dbReference type="SUPFAM" id="SSF52374">
    <property type="entry name" value="Nucleotidylyl transferase"/>
    <property type="match status" value="1"/>
</dbReference>
<keyword evidence="16" id="KW-1185">Reference proteome</keyword>
<feature type="short sequence motif" description="'HIGH' region" evidence="13">
    <location>
        <begin position="29"/>
        <end position="39"/>
    </location>
</feature>
<dbReference type="GO" id="GO:0005524">
    <property type="term" value="F:ATP binding"/>
    <property type="evidence" value="ECO:0007669"/>
    <property type="project" value="UniProtKB-UniRule"/>
</dbReference>
<comment type="subcellular location">
    <subcellularLocation>
        <location evidence="1 13">Cytoplasm</location>
    </subcellularLocation>
</comment>
<dbReference type="FunFam" id="3.40.50.620:FF:000068">
    <property type="entry name" value="Cysteine--tRNA ligase"/>
    <property type="match status" value="1"/>
</dbReference>
<comment type="subunit">
    <text evidence="3 13">Monomer.</text>
</comment>
<evidence type="ECO:0000256" key="1">
    <source>
        <dbReference type="ARBA" id="ARBA00004496"/>
    </source>
</evidence>
<dbReference type="InterPro" id="IPR009080">
    <property type="entry name" value="tRNAsynth_Ia_anticodon-bd"/>
</dbReference>
<proteinExistence type="inferred from homology"/>
<evidence type="ECO:0000256" key="13">
    <source>
        <dbReference type="HAMAP-Rule" id="MF_00041"/>
    </source>
</evidence>
<feature type="binding site" evidence="13">
    <location>
        <position position="27"/>
    </location>
    <ligand>
        <name>Zn(2+)</name>
        <dbReference type="ChEBI" id="CHEBI:29105"/>
    </ligand>
</feature>
<accession>A0A429XNI2</accession>
<keyword evidence="5 13" id="KW-0436">Ligase</keyword>
<dbReference type="CDD" id="cd00672">
    <property type="entry name" value="CysRS_core"/>
    <property type="match status" value="1"/>
</dbReference>
<dbReference type="InterPro" id="IPR014729">
    <property type="entry name" value="Rossmann-like_a/b/a_fold"/>
</dbReference>
<dbReference type="PANTHER" id="PTHR10890">
    <property type="entry name" value="CYSTEINYL-TRNA SYNTHETASE"/>
    <property type="match status" value="1"/>
</dbReference>
<evidence type="ECO:0000256" key="3">
    <source>
        <dbReference type="ARBA" id="ARBA00011245"/>
    </source>
</evidence>
<feature type="binding site" evidence="13">
    <location>
        <position position="269"/>
    </location>
    <ligand>
        <name>ATP</name>
        <dbReference type="ChEBI" id="CHEBI:30616"/>
    </ligand>
</feature>
<keyword evidence="10 13" id="KW-0648">Protein biosynthesis</keyword>
<keyword evidence="9 13" id="KW-0067">ATP-binding</keyword>
<feature type="binding site" evidence="13">
    <location>
        <position position="208"/>
    </location>
    <ligand>
        <name>Zn(2+)</name>
        <dbReference type="ChEBI" id="CHEBI:29105"/>
    </ligand>
</feature>
<dbReference type="GO" id="GO:0008270">
    <property type="term" value="F:zinc ion binding"/>
    <property type="evidence" value="ECO:0007669"/>
    <property type="project" value="UniProtKB-UniRule"/>
</dbReference>
<keyword evidence="8 13" id="KW-0862">Zinc</keyword>
<dbReference type="Gene3D" id="3.40.50.620">
    <property type="entry name" value="HUPs"/>
    <property type="match status" value="1"/>
</dbReference>
<evidence type="ECO:0000256" key="10">
    <source>
        <dbReference type="ARBA" id="ARBA00022917"/>
    </source>
</evidence>
<dbReference type="OrthoDB" id="9815130at2"/>
<keyword evidence="7 13" id="KW-0547">Nucleotide-binding</keyword>
<evidence type="ECO:0000256" key="4">
    <source>
        <dbReference type="ARBA" id="ARBA00022490"/>
    </source>
</evidence>
<dbReference type="NCBIfam" id="TIGR00435">
    <property type="entry name" value="cysS"/>
    <property type="match status" value="1"/>
</dbReference>
<dbReference type="Proteomes" id="UP000279470">
    <property type="component" value="Unassembled WGS sequence"/>
</dbReference>
<dbReference type="Gene3D" id="1.20.120.1910">
    <property type="entry name" value="Cysteine-tRNA ligase, C-terminal anti-codon recognition domain"/>
    <property type="match status" value="1"/>
</dbReference>
<dbReference type="PRINTS" id="PR00983">
    <property type="entry name" value="TRNASYNTHCYS"/>
</dbReference>
<dbReference type="EMBL" id="RXFM01000030">
    <property type="protein sequence ID" value="RST68101.1"/>
    <property type="molecule type" value="Genomic_DNA"/>
</dbReference>
<comment type="caution">
    <text evidence="15">The sequence shown here is derived from an EMBL/GenBank/DDBJ whole genome shotgun (WGS) entry which is preliminary data.</text>
</comment>
<feature type="domain" description="tRNA synthetases class I catalytic" evidence="14">
    <location>
        <begin position="15"/>
        <end position="314"/>
    </location>
</feature>
<dbReference type="HAMAP" id="MF_00041">
    <property type="entry name" value="Cys_tRNA_synth"/>
    <property type="match status" value="1"/>
</dbReference>
<evidence type="ECO:0000256" key="5">
    <source>
        <dbReference type="ARBA" id="ARBA00022598"/>
    </source>
</evidence>
<feature type="binding site" evidence="13">
    <location>
        <position position="233"/>
    </location>
    <ligand>
        <name>Zn(2+)</name>
        <dbReference type="ChEBI" id="CHEBI:29105"/>
    </ligand>
</feature>
<evidence type="ECO:0000256" key="9">
    <source>
        <dbReference type="ARBA" id="ARBA00022840"/>
    </source>
</evidence>
<gene>
    <name evidence="13" type="primary">cysS</name>
    <name evidence="15" type="ORF">EIC27_02925</name>
</gene>
<evidence type="ECO:0000256" key="11">
    <source>
        <dbReference type="ARBA" id="ARBA00023146"/>
    </source>
</evidence>
<dbReference type="GO" id="GO:0006423">
    <property type="term" value="P:cysteinyl-tRNA aminoacylation"/>
    <property type="evidence" value="ECO:0007669"/>
    <property type="project" value="UniProtKB-UniRule"/>
</dbReference>
<dbReference type="InterPro" id="IPR024909">
    <property type="entry name" value="Cys-tRNA/MSH_ligase"/>
</dbReference>
<feature type="binding site" evidence="13">
    <location>
        <position position="237"/>
    </location>
    <ligand>
        <name>Zn(2+)</name>
        <dbReference type="ChEBI" id="CHEBI:29105"/>
    </ligand>
</feature>
<organism evidence="15 16">
    <name type="scientific">Candidatus Aquarickettsia rohweri</name>
    <dbReference type="NCBI Taxonomy" id="2602574"/>
    <lineage>
        <taxon>Bacteria</taxon>
        <taxon>Pseudomonadati</taxon>
        <taxon>Pseudomonadota</taxon>
        <taxon>Alphaproteobacteria</taxon>
        <taxon>Rickettsiales</taxon>
        <taxon>Candidatus Midichloriaceae</taxon>
        <taxon>Candidatus Aquarickettsia</taxon>
    </lineage>
</organism>
<evidence type="ECO:0000256" key="2">
    <source>
        <dbReference type="ARBA" id="ARBA00005594"/>
    </source>
</evidence>
<dbReference type="GO" id="GO:0004817">
    <property type="term" value="F:cysteine-tRNA ligase activity"/>
    <property type="evidence" value="ECO:0007669"/>
    <property type="project" value="UniProtKB-UniRule"/>
</dbReference>
<dbReference type="SUPFAM" id="SSF47323">
    <property type="entry name" value="Anticodon-binding domain of a subclass of class I aminoacyl-tRNA synthetases"/>
    <property type="match status" value="1"/>
</dbReference>
<evidence type="ECO:0000256" key="7">
    <source>
        <dbReference type="ARBA" id="ARBA00022741"/>
    </source>
</evidence>
<sequence length="447" mass="51757">MFLTNTINGVKQEFIPIDRGNIKMYVCGPTVYDRPHIGNARSSVVFDVLFRLLKHVYNKVTYVRNITDVDDKIIDSANKNNESIESLTTKITKYFHEDLDKLNCLLPTYEPKATENISEMIDMIRRLIELGYAYVKEDHVYFDVDSYSNYGELSKRKIADQDIGARIEVSNLKKNPLDFVLWKPKKEHEKMFFASPWGDGRPGWHIECSVMSKKYLGDNFDIHGGGIDLVFPHHENEIAQSVCESKSNKFANYWVHNGFLTVNSEKMSKSLKNFTTVKELLDKGVGGAELRYFYLTANYRKPLDFNEKALLDSKKSINKFQRFIQKFNIKFDEISGDLPEEFLKYISDDLNTPLALSFIHQLANKALDGNENSANDVYNCCKFLGLDIRQKEEEIQVTQEVIELAEKRKRLKIDKNWQGADKVRIEIEKLGYKVIDTQDGYKIELVN</sequence>
<comment type="catalytic activity">
    <reaction evidence="12 13">
        <text>tRNA(Cys) + L-cysteine + ATP = L-cysteinyl-tRNA(Cys) + AMP + diphosphate</text>
        <dbReference type="Rhea" id="RHEA:17773"/>
        <dbReference type="Rhea" id="RHEA-COMP:9661"/>
        <dbReference type="Rhea" id="RHEA-COMP:9679"/>
        <dbReference type="ChEBI" id="CHEBI:30616"/>
        <dbReference type="ChEBI" id="CHEBI:33019"/>
        <dbReference type="ChEBI" id="CHEBI:35235"/>
        <dbReference type="ChEBI" id="CHEBI:78442"/>
        <dbReference type="ChEBI" id="CHEBI:78517"/>
        <dbReference type="ChEBI" id="CHEBI:456215"/>
        <dbReference type="EC" id="6.1.1.16"/>
    </reaction>
</comment>
<dbReference type="PANTHER" id="PTHR10890:SF3">
    <property type="entry name" value="CYSTEINE--TRNA LIGASE, CYTOPLASMIC"/>
    <property type="match status" value="1"/>
</dbReference>
<evidence type="ECO:0000313" key="16">
    <source>
        <dbReference type="Proteomes" id="UP000279470"/>
    </source>
</evidence>
<evidence type="ECO:0000313" key="15">
    <source>
        <dbReference type="EMBL" id="RST68101.1"/>
    </source>
</evidence>
<keyword evidence="4 13" id="KW-0963">Cytoplasm</keyword>
<evidence type="ECO:0000256" key="12">
    <source>
        <dbReference type="ARBA" id="ARBA00047398"/>
    </source>
</evidence>
<evidence type="ECO:0000256" key="6">
    <source>
        <dbReference type="ARBA" id="ARBA00022723"/>
    </source>
</evidence>
<dbReference type="GO" id="GO:0005737">
    <property type="term" value="C:cytoplasm"/>
    <property type="evidence" value="ECO:0007669"/>
    <property type="project" value="UniProtKB-SubCell"/>
</dbReference>
<dbReference type="Pfam" id="PF01406">
    <property type="entry name" value="tRNA-synt_1e"/>
    <property type="match status" value="1"/>
</dbReference>
<protein>
    <recommendedName>
        <fullName evidence="13">Cysteine--tRNA ligase</fullName>
        <ecNumber evidence="13">6.1.1.16</ecNumber>
    </recommendedName>
    <alternativeName>
        <fullName evidence="13">Cysteinyl-tRNA synthetase</fullName>
        <shortName evidence="13">CysRS</shortName>
    </alternativeName>
</protein>
<evidence type="ECO:0000259" key="14">
    <source>
        <dbReference type="Pfam" id="PF01406"/>
    </source>
</evidence>
<dbReference type="InterPro" id="IPR015803">
    <property type="entry name" value="Cys-tRNA-ligase"/>
</dbReference>
<name>A0A429XNI2_9RICK</name>
<comment type="similarity">
    <text evidence="2 13">Belongs to the class-I aminoacyl-tRNA synthetase family.</text>
</comment>
<dbReference type="InterPro" id="IPR032678">
    <property type="entry name" value="tRNA-synt_1_cat_dom"/>
</dbReference>
<keyword evidence="11 13" id="KW-0030">Aminoacyl-tRNA synthetase</keyword>
<reference evidence="16" key="1">
    <citation type="submission" date="2018-11" db="EMBL/GenBank/DDBJ databases">
        <title>Phylogenetic, genomic, and biogeographic characterization of a novel and ubiquitous marine invertebrate-associated Rickettsiales parasite, Candidatus Marinoinvertebrata rohwerii, gen. nov., sp. nov.</title>
        <authorList>
            <person name="Klinges J.G."/>
            <person name="Rosales S.M."/>
            <person name="Mcminds R."/>
            <person name="Shaver E.C."/>
            <person name="Shantz A."/>
            <person name="Peters E.C."/>
            <person name="Burkepile D.E."/>
            <person name="Silliman B.R."/>
            <person name="Vega Thurber R.L."/>
        </authorList>
    </citation>
    <scope>NUCLEOTIDE SEQUENCE [LARGE SCALE GENOMIC DNA]</scope>
    <source>
        <strain evidence="16">a_cerv_44</strain>
    </source>
</reference>
<feature type="short sequence motif" description="'KMSKS' region" evidence="13">
    <location>
        <begin position="266"/>
        <end position="270"/>
    </location>
</feature>
<evidence type="ECO:0000256" key="8">
    <source>
        <dbReference type="ARBA" id="ARBA00022833"/>
    </source>
</evidence>